<protein>
    <recommendedName>
        <fullName evidence="2">ABC1 atypical kinase-like domain-containing protein</fullName>
    </recommendedName>
</protein>
<evidence type="ECO:0000256" key="1">
    <source>
        <dbReference type="ARBA" id="ARBA00009670"/>
    </source>
</evidence>
<evidence type="ECO:0000259" key="2">
    <source>
        <dbReference type="Pfam" id="PF03109"/>
    </source>
</evidence>
<proteinExistence type="inferred from homology"/>
<evidence type="ECO:0000313" key="3">
    <source>
        <dbReference type="EMBL" id="GMI13835.1"/>
    </source>
</evidence>
<reference evidence="4" key="1">
    <citation type="journal article" date="2023" name="Commun. Biol.">
        <title>Genome analysis of Parmales, the sister group of diatoms, reveals the evolutionary specialization of diatoms from phago-mixotrophs to photoautotrophs.</title>
        <authorList>
            <person name="Ban H."/>
            <person name="Sato S."/>
            <person name="Yoshikawa S."/>
            <person name="Yamada K."/>
            <person name="Nakamura Y."/>
            <person name="Ichinomiya M."/>
            <person name="Sato N."/>
            <person name="Blanc-Mathieu R."/>
            <person name="Endo H."/>
            <person name="Kuwata A."/>
            <person name="Ogata H."/>
        </authorList>
    </citation>
    <scope>NUCLEOTIDE SEQUENCE [LARGE SCALE GENOMIC DNA]</scope>
    <source>
        <strain evidence="4">NIES 3700</strain>
    </source>
</reference>
<keyword evidence="4" id="KW-1185">Reference proteome</keyword>
<dbReference type="EMBL" id="BRXW01000200">
    <property type="protein sequence ID" value="GMI13835.1"/>
    <property type="molecule type" value="Genomic_DNA"/>
</dbReference>
<dbReference type="PANTHER" id="PTHR10566:SF128">
    <property type="entry name" value="UBIB DOMAIN CONTAINING KINASE"/>
    <property type="match status" value="1"/>
</dbReference>
<dbReference type="SUPFAM" id="SSF56112">
    <property type="entry name" value="Protein kinase-like (PK-like)"/>
    <property type="match status" value="1"/>
</dbReference>
<dbReference type="InterPro" id="IPR004147">
    <property type="entry name" value="ABC1_dom"/>
</dbReference>
<dbReference type="Pfam" id="PF03109">
    <property type="entry name" value="ABC1"/>
    <property type="match status" value="1"/>
</dbReference>
<dbReference type="CDD" id="cd05121">
    <property type="entry name" value="ABC1_ADCK3-like"/>
    <property type="match status" value="1"/>
</dbReference>
<dbReference type="InterPro" id="IPR011009">
    <property type="entry name" value="Kinase-like_dom_sf"/>
</dbReference>
<dbReference type="AlphaFoldDB" id="A0A9W7KWH9"/>
<feature type="domain" description="ABC1 atypical kinase-like" evidence="2">
    <location>
        <begin position="229"/>
        <end position="411"/>
    </location>
</feature>
<dbReference type="OrthoDB" id="427480at2759"/>
<dbReference type="InterPro" id="IPR050154">
    <property type="entry name" value="UbiB_kinase"/>
</dbReference>
<gene>
    <name evidence="3" type="ORF">TrLO_g940</name>
</gene>
<comment type="similarity">
    <text evidence="1">Belongs to the protein kinase superfamily. ADCK protein kinase family.</text>
</comment>
<sequence>MLHTNSFNPCPVPFNWCGRSFSKPRETDSRRIHFTPLKSSVTDDPPTASERLQKARNLLNEYSRDFTPPPQFLLPSEPPTLDEDAVGGTASDSVSSSLVPIDVIDIDITEPSTFPSARTQQKVSSRWENGVKVATPIKTYEPNLSSSRYLKKPLIWLRRNFEIALPLAKWSSGLIFDLATGKVVEREQVRANELLRVISGLGPAIIKGGQALASRPDLLPKVYLDELQKLQDDVPRFEDSTAFRIVKEELGVEFTELFEIIGDGPVAAASIGQVYKATLKATGETVAIKIQRPDCEETIALDLYILRWWSGIANILTQGILKRDVNVQSIIDDFGELIYREIDYVAEAANAQRFSEIYANLPISIFVPKIYSALTTSKVLTMEWVDGIRLTDTAALQQYGLDKEEALPDVLNADVSELNFKNVINKLGDVFYTFPFSLPPFYISIIRCLGVLEGLAIQVDPKFRIISDAYPYIASRLLTDSQADMQEALKRLALNKDGELRWDRLESLLEEAQSSAGYDVADAIDKLSDYLLRDEADALAQQLSEQVVELVDTLGNDTIEYVLNILKGFATNDERSLVLALRALQVQLGVATGQVGRSSDSQQMNDLMPEIPETLQRAGRIITLLTGGIETDEKSIAIYVQKYLPIFRKIANEPKFRKLGAEITAQLVDRLFSRTIRMTFGVKAGAESG</sequence>
<dbReference type="PANTHER" id="PTHR10566">
    <property type="entry name" value="CHAPERONE-ACTIVITY OF BC1 COMPLEX CABC1 -RELATED"/>
    <property type="match status" value="1"/>
</dbReference>
<dbReference type="Proteomes" id="UP001165122">
    <property type="component" value="Unassembled WGS sequence"/>
</dbReference>
<name>A0A9W7KWH9_9STRA</name>
<evidence type="ECO:0000313" key="4">
    <source>
        <dbReference type="Proteomes" id="UP001165122"/>
    </source>
</evidence>
<comment type="caution">
    <text evidence="3">The sequence shown here is derived from an EMBL/GenBank/DDBJ whole genome shotgun (WGS) entry which is preliminary data.</text>
</comment>
<organism evidence="3 4">
    <name type="scientific">Triparma laevis f. longispina</name>
    <dbReference type="NCBI Taxonomy" id="1714387"/>
    <lineage>
        <taxon>Eukaryota</taxon>
        <taxon>Sar</taxon>
        <taxon>Stramenopiles</taxon>
        <taxon>Ochrophyta</taxon>
        <taxon>Bolidophyceae</taxon>
        <taxon>Parmales</taxon>
        <taxon>Triparmaceae</taxon>
        <taxon>Triparma</taxon>
    </lineage>
</organism>
<accession>A0A9W7KWH9</accession>